<dbReference type="PANTHER" id="PTHR15919:SF12">
    <property type="entry name" value="DAPPER HOMOLOG 1"/>
    <property type="match status" value="1"/>
</dbReference>
<evidence type="ECO:0000256" key="6">
    <source>
        <dbReference type="ARBA" id="ARBA00023054"/>
    </source>
</evidence>
<comment type="caution">
    <text evidence="9">The sequence shown here is derived from an EMBL/GenBank/DDBJ whole genome shotgun (WGS) entry which is preliminary data.</text>
</comment>
<dbReference type="Proteomes" id="UP000438429">
    <property type="component" value="Unassembled WGS sequence"/>
</dbReference>
<feature type="compositionally biased region" description="Low complexity" evidence="7">
    <location>
        <begin position="566"/>
        <end position="576"/>
    </location>
</feature>
<keyword evidence="8" id="KW-1133">Transmembrane helix</keyword>
<reference evidence="9 10" key="1">
    <citation type="submission" date="2019-06" db="EMBL/GenBank/DDBJ databases">
        <title>Draft genomes of female and male turbot (Scophthalmus maximus).</title>
        <authorList>
            <person name="Xu H."/>
            <person name="Xu X.-W."/>
            <person name="Shao C."/>
            <person name="Chen S."/>
        </authorList>
    </citation>
    <scope>NUCLEOTIDE SEQUENCE [LARGE SCALE GENOMIC DNA]</scope>
    <source>
        <strain evidence="9">Ysfricsl-2016a</strain>
        <tissue evidence="9">Blood</tissue>
    </source>
</reference>
<feature type="compositionally biased region" description="Basic and acidic residues" evidence="7">
    <location>
        <begin position="526"/>
        <end position="538"/>
    </location>
</feature>
<dbReference type="InterPro" id="IPR011049">
    <property type="entry name" value="Serralysin-like_metalloprot_C"/>
</dbReference>
<comment type="similarity">
    <text evidence="2">Belongs to the dapper family.</text>
</comment>
<dbReference type="EMBL" id="VEVO01000003">
    <property type="protein sequence ID" value="KAF0043767.1"/>
    <property type="molecule type" value="Genomic_DNA"/>
</dbReference>
<evidence type="ECO:0000256" key="2">
    <source>
        <dbReference type="ARBA" id="ARBA00010807"/>
    </source>
</evidence>
<dbReference type="GO" id="GO:0005737">
    <property type="term" value="C:cytoplasm"/>
    <property type="evidence" value="ECO:0007669"/>
    <property type="project" value="TreeGrafter"/>
</dbReference>
<name>A0A6A4TBA6_SCOMX</name>
<sequence>MSRRDSDRAAEAAEAERLRPVRDRLEASLSGLAELECLRQRQEELVRTALQPRGAEEEEEELEENILLLRKQLVGLTSLTPVRTRRLRCVWGEVTGFYELSDAASGSLSNSSNSVFSECFCSALEPDGRLPSTDELPSCLDCDGLWDDLSGTLHCSLSAPHPPVLDPFPSAASGDSQSKHHCDLVVWNGSDVYRYPSPLHAMAVQSPTFLQMLGHAGLGRDEGLLKAIEAESSSLPGSVSAPLVPQSSSWPVPSSSSSSHNPSQKHLDSYIYSLLQRRVLPVRTSRPRTSINTDPSKSLLRQASLCVRQLSLKGSELKPTWTGGARLAEGAASSSPQRQRSVDERETQNGFHGGSGDTKPNGLKINSSDLAQNQNSSLTNGLFTVKDMNTSTDGLLKKTSRGLLPPSAAETQHFKELRRPDANSAPKVNKPCPPDQSATPTSSPRPLRAGRAERGDGSVPELTSLGSSSQSPDEAGGGGGRGGGRSHMVHARSIPAQRQNIKLCKGGRKNPKTVKVKSTRTMKTSRTSEHDEPTNRKGDKSHRRCSCNKSLLLEDGGSAHIKLSKRSPGGAAGASRSRTRRLPPSIPEGRVLDRHSTGWSGKTNHCNHGNHHSHQLHQHQGHNQVVVVAKPKHKRKDYQRLCAIKDVPHDEAFRRTQRRRRKEILGNSVAVKPLPSGGPLRSPYSYTGGSDSEYSAECASLFHSTVVDTSEDERSNYTTNCFGDSESSEEDDVDESSSDAEEGGGRGTGLVPRFWVLGPRSWVLVPGYWVLVPGSYVLGSGSWVLGPGSLVLGPGFCVLGPRFWFLGSGSWVLGSGSWFLGPGFWVLGPGFWFLVPGFWFLGPAFSVLRSRSSVLGSGSWVLAPGSWVLRSRF</sequence>
<evidence type="ECO:0000313" key="10">
    <source>
        <dbReference type="Proteomes" id="UP000438429"/>
    </source>
</evidence>
<evidence type="ECO:0000256" key="4">
    <source>
        <dbReference type="ARBA" id="ARBA00022490"/>
    </source>
</evidence>
<keyword evidence="5" id="KW-0879">Wnt signaling pathway</keyword>
<dbReference type="AlphaFoldDB" id="A0A6A4TBA6"/>
<comment type="subcellular location">
    <subcellularLocation>
        <location evidence="1">Cytoplasm</location>
    </subcellularLocation>
</comment>
<evidence type="ECO:0000256" key="3">
    <source>
        <dbReference type="ARBA" id="ARBA00022473"/>
    </source>
</evidence>
<organism evidence="9 10">
    <name type="scientific">Scophthalmus maximus</name>
    <name type="common">Turbot</name>
    <name type="synonym">Psetta maxima</name>
    <dbReference type="NCBI Taxonomy" id="52904"/>
    <lineage>
        <taxon>Eukaryota</taxon>
        <taxon>Metazoa</taxon>
        <taxon>Chordata</taxon>
        <taxon>Craniata</taxon>
        <taxon>Vertebrata</taxon>
        <taxon>Euteleostomi</taxon>
        <taxon>Actinopterygii</taxon>
        <taxon>Neopterygii</taxon>
        <taxon>Teleostei</taxon>
        <taxon>Neoteleostei</taxon>
        <taxon>Acanthomorphata</taxon>
        <taxon>Carangaria</taxon>
        <taxon>Pleuronectiformes</taxon>
        <taxon>Pleuronectoidei</taxon>
        <taxon>Scophthalmidae</taxon>
        <taxon>Scophthalmus</taxon>
    </lineage>
</organism>
<evidence type="ECO:0000313" key="9">
    <source>
        <dbReference type="EMBL" id="KAF0043767.1"/>
    </source>
</evidence>
<gene>
    <name evidence="9" type="ORF">F2P81_002925</name>
</gene>
<feature type="compositionally biased region" description="Gly residues" evidence="7">
    <location>
        <begin position="475"/>
        <end position="485"/>
    </location>
</feature>
<keyword evidence="6" id="KW-0175">Coiled coil</keyword>
<evidence type="ECO:0000256" key="5">
    <source>
        <dbReference type="ARBA" id="ARBA00022687"/>
    </source>
</evidence>
<evidence type="ECO:0000256" key="7">
    <source>
        <dbReference type="SAM" id="MobiDB-lite"/>
    </source>
</evidence>
<dbReference type="GO" id="GO:0090090">
    <property type="term" value="P:negative regulation of canonical Wnt signaling pathway"/>
    <property type="evidence" value="ECO:0007669"/>
    <property type="project" value="TreeGrafter"/>
</dbReference>
<feature type="region of interest" description="Disordered" evidence="7">
    <location>
        <begin position="235"/>
        <end position="264"/>
    </location>
</feature>
<keyword evidence="8" id="KW-0472">Membrane</keyword>
<accession>A0A6A4TBA6</accession>
<keyword evidence="8" id="KW-0812">Transmembrane</keyword>
<evidence type="ECO:0000256" key="8">
    <source>
        <dbReference type="SAM" id="Phobius"/>
    </source>
</evidence>
<feature type="compositionally biased region" description="Low complexity" evidence="7">
    <location>
        <begin position="245"/>
        <end position="262"/>
    </location>
</feature>
<dbReference type="PANTHER" id="PTHR15919">
    <property type="entry name" value="DAPPER-RELATED"/>
    <property type="match status" value="1"/>
</dbReference>
<evidence type="ECO:0000256" key="1">
    <source>
        <dbReference type="ARBA" id="ARBA00004496"/>
    </source>
</evidence>
<feature type="region of interest" description="Disordered" evidence="7">
    <location>
        <begin position="394"/>
        <end position="545"/>
    </location>
</feature>
<proteinExistence type="inferred from homology"/>
<dbReference type="SUPFAM" id="SSF101967">
    <property type="entry name" value="Adhesin YadA, collagen-binding domain"/>
    <property type="match status" value="1"/>
</dbReference>
<feature type="compositionally biased region" description="Basic residues" evidence="7">
    <location>
        <begin position="505"/>
        <end position="520"/>
    </location>
</feature>
<dbReference type="InterPro" id="IPR024843">
    <property type="entry name" value="Dapper"/>
</dbReference>
<feature type="compositionally biased region" description="Basic and acidic residues" evidence="7">
    <location>
        <begin position="412"/>
        <end position="421"/>
    </location>
</feature>
<feature type="region of interest" description="Disordered" evidence="7">
    <location>
        <begin position="713"/>
        <end position="745"/>
    </location>
</feature>
<feature type="transmembrane region" description="Helical" evidence="8">
    <location>
        <begin position="831"/>
        <end position="848"/>
    </location>
</feature>
<keyword evidence="4" id="KW-0963">Cytoplasm</keyword>
<feature type="region of interest" description="Disordered" evidence="7">
    <location>
        <begin position="558"/>
        <end position="596"/>
    </location>
</feature>
<feature type="region of interest" description="Disordered" evidence="7">
    <location>
        <begin position="318"/>
        <end position="368"/>
    </location>
</feature>
<feature type="compositionally biased region" description="Acidic residues" evidence="7">
    <location>
        <begin position="726"/>
        <end position="742"/>
    </location>
</feature>
<dbReference type="Pfam" id="PF15268">
    <property type="entry name" value="Dapper"/>
    <property type="match status" value="3"/>
</dbReference>
<keyword evidence="3" id="KW-0217">Developmental protein</keyword>
<protein>
    <submittedName>
        <fullName evidence="9">Uncharacterized protein</fullName>
    </submittedName>
</protein>